<feature type="transmembrane region" description="Helical" evidence="6">
    <location>
        <begin position="233"/>
        <end position="254"/>
    </location>
</feature>
<dbReference type="KEGG" id="plig:NAG76_15015"/>
<dbReference type="Pfam" id="PF07690">
    <property type="entry name" value="MFS_1"/>
    <property type="match status" value="1"/>
</dbReference>
<keyword evidence="4 6" id="KW-1133">Transmembrane helix</keyword>
<sequence>MIQQKKKIHYAWWLLLGVALMVGLAKGGIMTAGGLFLTPVTEDLGIGMGNLTLYFSISSIVTMIFLPIAGKMIAKYDIRKLLVVAIILQAGSFAMFGLMNSVWGWYLFCIPMSIGSIFVTQMAGPVLINNWFKKHNGLAIGIMVASGGLFGAILQPMAGNLINSEGWRYTYIFLGLLVMAIVIPTVILTIRMAPQQKGLQALGADEVKVEDKTPKEVVVKGVTAKVALKSSSFYTLLIFFFCVTSIGSFGQYVAPFAMNIGYDIVFAGSAMGGWQIGTLIGALVFGMLSDKIGAKNTAIFAMLLGLVPVIMLLTVADNATMFNIAIAIFGFVVASIGTLGPLLTTALFGNKEYGQIYSTAVMGLAIAGMVALPAYGYIAQITGSYTAILYAVAIMMVVNVIAVIFAFNGKKKLVKAGLWS</sequence>
<dbReference type="PANTHER" id="PTHR11360:SF284">
    <property type="entry name" value="EG:103B4.3 PROTEIN-RELATED"/>
    <property type="match status" value="1"/>
</dbReference>
<gene>
    <name evidence="8" type="ORF">NAG76_15015</name>
</gene>
<proteinExistence type="predicted"/>
<dbReference type="SUPFAM" id="SSF103473">
    <property type="entry name" value="MFS general substrate transporter"/>
    <property type="match status" value="1"/>
</dbReference>
<organism evidence="8 9">
    <name type="scientific">Candidatus Pristimantibacillus lignocellulolyticus</name>
    <dbReference type="NCBI Taxonomy" id="2994561"/>
    <lineage>
        <taxon>Bacteria</taxon>
        <taxon>Bacillati</taxon>
        <taxon>Bacillota</taxon>
        <taxon>Bacilli</taxon>
        <taxon>Bacillales</taxon>
        <taxon>Paenibacillaceae</taxon>
        <taxon>Candidatus Pristimantibacillus</taxon>
    </lineage>
</organism>
<dbReference type="PANTHER" id="PTHR11360">
    <property type="entry name" value="MONOCARBOXYLATE TRANSPORTER"/>
    <property type="match status" value="1"/>
</dbReference>
<evidence type="ECO:0000259" key="7">
    <source>
        <dbReference type="PROSITE" id="PS50850"/>
    </source>
</evidence>
<dbReference type="PROSITE" id="PS50850">
    <property type="entry name" value="MFS"/>
    <property type="match status" value="1"/>
</dbReference>
<evidence type="ECO:0000256" key="5">
    <source>
        <dbReference type="ARBA" id="ARBA00023136"/>
    </source>
</evidence>
<evidence type="ECO:0000313" key="8">
    <source>
        <dbReference type="EMBL" id="URN93145.1"/>
    </source>
</evidence>
<dbReference type="EMBL" id="CP097899">
    <property type="protein sequence ID" value="URN93145.1"/>
    <property type="molecule type" value="Genomic_DNA"/>
</dbReference>
<feature type="transmembrane region" description="Helical" evidence="6">
    <location>
        <begin position="322"/>
        <end position="344"/>
    </location>
</feature>
<dbReference type="GO" id="GO:0022857">
    <property type="term" value="F:transmembrane transporter activity"/>
    <property type="evidence" value="ECO:0007669"/>
    <property type="project" value="InterPro"/>
</dbReference>
<dbReference type="GO" id="GO:0005886">
    <property type="term" value="C:plasma membrane"/>
    <property type="evidence" value="ECO:0007669"/>
    <property type="project" value="UniProtKB-SubCell"/>
</dbReference>
<dbReference type="InterPro" id="IPR020846">
    <property type="entry name" value="MFS_dom"/>
</dbReference>
<feature type="transmembrane region" description="Helical" evidence="6">
    <location>
        <begin position="51"/>
        <end position="69"/>
    </location>
</feature>
<evidence type="ECO:0000313" key="9">
    <source>
        <dbReference type="Proteomes" id="UP001056756"/>
    </source>
</evidence>
<dbReference type="AlphaFoldDB" id="A0A9J6ZBC3"/>
<dbReference type="InterPro" id="IPR050327">
    <property type="entry name" value="Proton-linked_MCT"/>
</dbReference>
<feature type="transmembrane region" description="Helical" evidence="6">
    <location>
        <begin position="81"/>
        <end position="99"/>
    </location>
</feature>
<evidence type="ECO:0000256" key="3">
    <source>
        <dbReference type="ARBA" id="ARBA00022692"/>
    </source>
</evidence>
<keyword evidence="3 6" id="KW-0812">Transmembrane</keyword>
<feature type="transmembrane region" description="Helical" evidence="6">
    <location>
        <begin position="169"/>
        <end position="190"/>
    </location>
</feature>
<evidence type="ECO:0000256" key="1">
    <source>
        <dbReference type="ARBA" id="ARBA00004651"/>
    </source>
</evidence>
<accession>A0A9J6ZBC3</accession>
<feature type="domain" description="Major facilitator superfamily (MFS) profile" evidence="7">
    <location>
        <begin position="11"/>
        <end position="411"/>
    </location>
</feature>
<feature type="transmembrane region" description="Helical" evidence="6">
    <location>
        <begin position="297"/>
        <end position="316"/>
    </location>
</feature>
<evidence type="ECO:0000256" key="2">
    <source>
        <dbReference type="ARBA" id="ARBA00022448"/>
    </source>
</evidence>
<feature type="transmembrane region" description="Helical" evidence="6">
    <location>
        <begin position="260"/>
        <end position="285"/>
    </location>
</feature>
<comment type="subcellular location">
    <subcellularLocation>
        <location evidence="1">Cell membrane</location>
        <topology evidence="1">Multi-pass membrane protein</topology>
    </subcellularLocation>
</comment>
<evidence type="ECO:0000256" key="4">
    <source>
        <dbReference type="ARBA" id="ARBA00022989"/>
    </source>
</evidence>
<evidence type="ECO:0000256" key="6">
    <source>
        <dbReference type="SAM" id="Phobius"/>
    </source>
</evidence>
<keyword evidence="5 6" id="KW-0472">Membrane</keyword>
<feature type="transmembrane region" description="Helical" evidence="6">
    <location>
        <begin position="105"/>
        <end position="128"/>
    </location>
</feature>
<dbReference type="Proteomes" id="UP001056756">
    <property type="component" value="Chromosome"/>
</dbReference>
<dbReference type="Gene3D" id="1.20.1250.20">
    <property type="entry name" value="MFS general substrate transporter like domains"/>
    <property type="match status" value="2"/>
</dbReference>
<reference evidence="8" key="1">
    <citation type="submission" date="2022-05" db="EMBL/GenBank/DDBJ databases">
        <title>Novel bacterial taxa in a minimal lignocellulolytic consortium and its capacity to transform plastics disclosed by genome-resolved metagenomics.</title>
        <authorList>
            <person name="Rodriguez C.A.D."/>
            <person name="Diaz-Garcia L."/>
            <person name="Herrera K."/>
            <person name="Tarazona N.A."/>
            <person name="Sproer C."/>
            <person name="Overmann J."/>
            <person name="Jimenez D.J."/>
        </authorList>
    </citation>
    <scope>NUCLEOTIDE SEQUENCE</scope>
    <source>
        <strain evidence="8">MAG5</strain>
    </source>
</reference>
<protein>
    <submittedName>
        <fullName evidence="8">MFS transporter</fullName>
    </submittedName>
</protein>
<keyword evidence="2" id="KW-0813">Transport</keyword>
<dbReference type="InterPro" id="IPR036259">
    <property type="entry name" value="MFS_trans_sf"/>
</dbReference>
<feature type="transmembrane region" description="Helical" evidence="6">
    <location>
        <begin position="387"/>
        <end position="407"/>
    </location>
</feature>
<feature type="transmembrane region" description="Helical" evidence="6">
    <location>
        <begin position="137"/>
        <end position="157"/>
    </location>
</feature>
<name>A0A9J6ZBC3_9BACL</name>
<feature type="transmembrane region" description="Helical" evidence="6">
    <location>
        <begin position="356"/>
        <end position="375"/>
    </location>
</feature>
<dbReference type="InterPro" id="IPR011701">
    <property type="entry name" value="MFS"/>
</dbReference>